<protein>
    <submittedName>
        <fullName evidence="8">DUF4080 domain-containing protein</fullName>
    </submittedName>
</protein>
<keyword evidence="9" id="KW-1185">Reference proteome</keyword>
<dbReference type="SMART" id="SM00729">
    <property type="entry name" value="Elp3"/>
    <property type="match status" value="1"/>
</dbReference>
<dbReference type="GO" id="GO:0005829">
    <property type="term" value="C:cytosol"/>
    <property type="evidence" value="ECO:0007669"/>
    <property type="project" value="TreeGrafter"/>
</dbReference>
<keyword evidence="3" id="KW-0479">Metal-binding</keyword>
<evidence type="ECO:0000256" key="4">
    <source>
        <dbReference type="ARBA" id="ARBA00023004"/>
    </source>
</evidence>
<dbReference type="GO" id="GO:0003824">
    <property type="term" value="F:catalytic activity"/>
    <property type="evidence" value="ECO:0007669"/>
    <property type="project" value="InterPro"/>
</dbReference>
<dbReference type="EMBL" id="JACRSO010000001">
    <property type="protein sequence ID" value="MBC8528185.1"/>
    <property type="molecule type" value="Genomic_DNA"/>
</dbReference>
<gene>
    <name evidence="8" type="ORF">H8699_01865</name>
</gene>
<dbReference type="Pfam" id="PF04055">
    <property type="entry name" value="Radical_SAM"/>
    <property type="match status" value="1"/>
</dbReference>
<feature type="domain" description="Radical SAM core" evidence="7">
    <location>
        <begin position="170"/>
        <end position="402"/>
    </location>
</feature>
<evidence type="ECO:0000256" key="2">
    <source>
        <dbReference type="ARBA" id="ARBA00022691"/>
    </source>
</evidence>
<dbReference type="Pfam" id="PF02310">
    <property type="entry name" value="B12-binding"/>
    <property type="match status" value="1"/>
</dbReference>
<dbReference type="Proteomes" id="UP000654279">
    <property type="component" value="Unassembled WGS sequence"/>
</dbReference>
<dbReference type="InterPro" id="IPR006638">
    <property type="entry name" value="Elp3/MiaA/NifB-like_rSAM"/>
</dbReference>
<dbReference type="InterPro" id="IPR007197">
    <property type="entry name" value="rSAM"/>
</dbReference>
<dbReference type="AlphaFoldDB" id="A0A926HM32"/>
<evidence type="ECO:0000313" key="9">
    <source>
        <dbReference type="Proteomes" id="UP000654279"/>
    </source>
</evidence>
<dbReference type="InterPro" id="IPR034466">
    <property type="entry name" value="Methyltransferase_Class_B"/>
</dbReference>
<dbReference type="GO" id="GO:0046872">
    <property type="term" value="F:metal ion binding"/>
    <property type="evidence" value="ECO:0007669"/>
    <property type="project" value="UniProtKB-KW"/>
</dbReference>
<keyword evidence="4" id="KW-0408">Iron</keyword>
<dbReference type="SUPFAM" id="SSF102114">
    <property type="entry name" value="Radical SAM enzymes"/>
    <property type="match status" value="1"/>
</dbReference>
<name>A0A926HM32_9FIRM</name>
<comment type="caution">
    <text evidence="8">The sequence shown here is derived from an EMBL/GenBank/DDBJ whole genome shotgun (WGS) entry which is preliminary data.</text>
</comment>
<dbReference type="InterPro" id="IPR025288">
    <property type="entry name" value="DUF4080"/>
</dbReference>
<dbReference type="GO" id="GO:0031419">
    <property type="term" value="F:cobalamin binding"/>
    <property type="evidence" value="ECO:0007669"/>
    <property type="project" value="InterPro"/>
</dbReference>
<dbReference type="GO" id="GO:0051539">
    <property type="term" value="F:4 iron, 4 sulfur cluster binding"/>
    <property type="evidence" value="ECO:0007669"/>
    <property type="project" value="UniProtKB-KW"/>
</dbReference>
<keyword evidence="2" id="KW-0949">S-adenosyl-L-methionine</keyword>
<dbReference type="SFLD" id="SFLDS00029">
    <property type="entry name" value="Radical_SAM"/>
    <property type="match status" value="1"/>
</dbReference>
<dbReference type="SFLD" id="SFLDG01082">
    <property type="entry name" value="B12-binding_domain_containing"/>
    <property type="match status" value="1"/>
</dbReference>
<accession>A0A926HM32</accession>
<dbReference type="Pfam" id="PF13311">
    <property type="entry name" value="DUF4080"/>
    <property type="match status" value="1"/>
</dbReference>
<dbReference type="InterPro" id="IPR023404">
    <property type="entry name" value="rSAM_horseshoe"/>
</dbReference>
<dbReference type="PROSITE" id="PS51918">
    <property type="entry name" value="RADICAL_SAM"/>
    <property type="match status" value="1"/>
</dbReference>
<dbReference type="InterPro" id="IPR006158">
    <property type="entry name" value="Cobalamin-bd"/>
</dbReference>
<dbReference type="PANTHER" id="PTHR43409:SF16">
    <property type="entry name" value="SLR0320 PROTEIN"/>
    <property type="match status" value="1"/>
</dbReference>
<dbReference type="SFLD" id="SFLDG01123">
    <property type="entry name" value="methyltransferase_(Class_B)"/>
    <property type="match status" value="1"/>
</dbReference>
<dbReference type="Gene3D" id="3.40.50.280">
    <property type="entry name" value="Cobalamin-binding domain"/>
    <property type="match status" value="1"/>
</dbReference>
<feature type="domain" description="B12-binding" evidence="6">
    <location>
        <begin position="5"/>
        <end position="138"/>
    </location>
</feature>
<evidence type="ECO:0000256" key="5">
    <source>
        <dbReference type="ARBA" id="ARBA00023014"/>
    </source>
</evidence>
<sequence>MLKEKKLVLVALNAKYVHTSLAVRALRAACKDTRWQVEIIERSIGDPLDAVAEQIVRAGAQIVGFSCTIWNVTLVARLCALLRAAGCSAFFLLGGPEVSFEGDAVFTRIPEADAVICGEGEAALRALLQSYPALPREIPGLCLPGWSNVRPTQVDELDQLPFPYEGGEGIEPGRILYYEASRGCPFHCGYCLSGETQLRQLPLPRVKAELRTLMAAGVRQVKFVDRTFNADPARARELFGYLMALDRELEGSTNFHFEIGGQLLDEETLDLLEEARKGLFQFEIGVQSTDRAALDAVGRKDDFQKITRAVQRLRRAGRIHLHLDLIAGLPGEGYARFAASFNDVYALTPDMLQLGFLKLLRGSRLRREEKLHGYAYDPYPPYEITASRDITYLELRRLKAAEEALERYYNAHLCDRTLRYLISVLEGDAFRLFQGLGEYAGEIGLPWQGRTPLQRMEILYAYAKAHIPGVDLAALSELLRFDLLEKEKRRGLPLALAPLDTPETRKKIRALYGGAVHSIYPAAGEMEPYALRRATHIEPFRLDIAAFEAVGALQWRACYWLFRYDGAAPVELPG</sequence>
<evidence type="ECO:0000256" key="3">
    <source>
        <dbReference type="ARBA" id="ARBA00022723"/>
    </source>
</evidence>
<dbReference type="PROSITE" id="PS51332">
    <property type="entry name" value="B12_BINDING"/>
    <property type="match status" value="1"/>
</dbReference>
<dbReference type="SUPFAM" id="SSF52242">
    <property type="entry name" value="Cobalamin (vitamin B12)-binding domain"/>
    <property type="match status" value="1"/>
</dbReference>
<evidence type="ECO:0000259" key="7">
    <source>
        <dbReference type="PROSITE" id="PS51918"/>
    </source>
</evidence>
<evidence type="ECO:0000313" key="8">
    <source>
        <dbReference type="EMBL" id="MBC8528185.1"/>
    </source>
</evidence>
<keyword evidence="5" id="KW-0411">Iron-sulfur</keyword>
<dbReference type="PANTHER" id="PTHR43409">
    <property type="entry name" value="ANAEROBIC MAGNESIUM-PROTOPORPHYRIN IX MONOMETHYL ESTER CYCLASE-RELATED"/>
    <property type="match status" value="1"/>
</dbReference>
<proteinExistence type="predicted"/>
<dbReference type="InterPro" id="IPR058240">
    <property type="entry name" value="rSAM_sf"/>
</dbReference>
<organism evidence="8 9">
    <name type="scientific">Luoshenia tenuis</name>
    <dbReference type="NCBI Taxonomy" id="2763654"/>
    <lineage>
        <taxon>Bacteria</taxon>
        <taxon>Bacillati</taxon>
        <taxon>Bacillota</taxon>
        <taxon>Clostridia</taxon>
        <taxon>Christensenellales</taxon>
        <taxon>Christensenellaceae</taxon>
        <taxon>Luoshenia</taxon>
    </lineage>
</organism>
<dbReference type="RefSeq" id="WP_249284224.1">
    <property type="nucleotide sequence ID" value="NZ_JACRSO010000001.1"/>
</dbReference>
<dbReference type="InterPro" id="IPR051198">
    <property type="entry name" value="BchE-like"/>
</dbReference>
<reference evidence="8" key="1">
    <citation type="submission" date="2020-08" db="EMBL/GenBank/DDBJ databases">
        <title>Genome public.</title>
        <authorList>
            <person name="Liu C."/>
            <person name="Sun Q."/>
        </authorList>
    </citation>
    <scope>NUCLEOTIDE SEQUENCE</scope>
    <source>
        <strain evidence="8">NSJ-44</strain>
    </source>
</reference>
<dbReference type="Gene3D" id="3.80.30.20">
    <property type="entry name" value="tm_1862 like domain"/>
    <property type="match status" value="1"/>
</dbReference>
<comment type="cofactor">
    <cofactor evidence="1">
        <name>[4Fe-4S] cluster</name>
        <dbReference type="ChEBI" id="CHEBI:49883"/>
    </cofactor>
</comment>
<evidence type="ECO:0000259" key="6">
    <source>
        <dbReference type="PROSITE" id="PS51332"/>
    </source>
</evidence>
<evidence type="ECO:0000256" key="1">
    <source>
        <dbReference type="ARBA" id="ARBA00001966"/>
    </source>
</evidence>
<dbReference type="InterPro" id="IPR036724">
    <property type="entry name" value="Cobalamin-bd_sf"/>
</dbReference>